<reference evidence="7" key="1">
    <citation type="journal article" date="2015" name="PeerJ">
        <title>First genomic representation of candidate bacterial phylum KSB3 points to enhanced environmental sensing as a trigger of wastewater bulking.</title>
        <authorList>
            <person name="Sekiguchi Y."/>
            <person name="Ohashi A."/>
            <person name="Parks D.H."/>
            <person name="Yamauchi T."/>
            <person name="Tyson G.W."/>
            <person name="Hugenholtz P."/>
        </authorList>
    </citation>
    <scope>NUCLEOTIDE SEQUENCE [LARGE SCALE GENOMIC DNA]</scope>
</reference>
<dbReference type="GO" id="GO:0070043">
    <property type="term" value="F:rRNA (guanine-N7-)-methyltransferase activity"/>
    <property type="evidence" value="ECO:0007669"/>
    <property type="project" value="UniProtKB-UniRule"/>
</dbReference>
<dbReference type="EC" id="2.1.1.-" evidence="6"/>
<comment type="similarity">
    <text evidence="6">Belongs to the methyltransferase superfamily. RNA methyltransferase RsmG family.</text>
</comment>
<feature type="binding site" evidence="6">
    <location>
        <position position="37"/>
    </location>
    <ligand>
        <name>S-adenosyl-L-methionine</name>
        <dbReference type="ChEBI" id="CHEBI:59789"/>
    </ligand>
</feature>
<dbReference type="NCBIfam" id="TIGR00138">
    <property type="entry name" value="rsmG_gidB"/>
    <property type="match status" value="1"/>
</dbReference>
<evidence type="ECO:0000256" key="3">
    <source>
        <dbReference type="ARBA" id="ARBA00022603"/>
    </source>
</evidence>
<keyword evidence="4 6" id="KW-0808">Transferase</keyword>
<comment type="function">
    <text evidence="6">Specifically methylates the N7 position of a guanine in 16S rRNA.</text>
</comment>
<dbReference type="PANTHER" id="PTHR31760">
    <property type="entry name" value="S-ADENOSYL-L-METHIONINE-DEPENDENT METHYLTRANSFERASES SUPERFAMILY PROTEIN"/>
    <property type="match status" value="1"/>
</dbReference>
<gene>
    <name evidence="6" type="primary">rsmG</name>
    <name evidence="7" type="ORF">U14_00025</name>
</gene>
<evidence type="ECO:0000256" key="5">
    <source>
        <dbReference type="ARBA" id="ARBA00022691"/>
    </source>
</evidence>
<feature type="binding site" evidence="6">
    <location>
        <position position="42"/>
    </location>
    <ligand>
        <name>S-adenosyl-L-methionine</name>
        <dbReference type="ChEBI" id="CHEBI:59789"/>
    </ligand>
</feature>
<dbReference type="GO" id="GO:0005829">
    <property type="term" value="C:cytosol"/>
    <property type="evidence" value="ECO:0007669"/>
    <property type="project" value="TreeGrafter"/>
</dbReference>
<keyword evidence="1 6" id="KW-0963">Cytoplasm</keyword>
<dbReference type="SUPFAM" id="SSF53335">
    <property type="entry name" value="S-adenosyl-L-methionine-dependent methyltransferases"/>
    <property type="match status" value="1"/>
</dbReference>
<comment type="subcellular location">
    <subcellularLocation>
        <location evidence="6">Cytoplasm</location>
    </subcellularLocation>
</comment>
<evidence type="ECO:0000256" key="6">
    <source>
        <dbReference type="HAMAP-Rule" id="MF_00074"/>
    </source>
</evidence>
<keyword evidence="2 6" id="KW-0698">rRNA processing</keyword>
<dbReference type="STRING" id="1499966.U14_00025"/>
<evidence type="ECO:0000256" key="4">
    <source>
        <dbReference type="ARBA" id="ARBA00022679"/>
    </source>
</evidence>
<organism evidence="7">
    <name type="scientific">Candidatus Moduliflexus flocculans</name>
    <dbReference type="NCBI Taxonomy" id="1499966"/>
    <lineage>
        <taxon>Bacteria</taxon>
        <taxon>Candidatus Moduliflexota</taxon>
        <taxon>Candidatus Moduliflexia</taxon>
        <taxon>Candidatus Moduliflexales</taxon>
        <taxon>Candidatus Moduliflexaceae</taxon>
    </lineage>
</organism>
<keyword evidence="5 6" id="KW-0949">S-adenosyl-L-methionine</keyword>
<dbReference type="Proteomes" id="UP000030700">
    <property type="component" value="Unassembled WGS sequence"/>
</dbReference>
<dbReference type="Pfam" id="PF02527">
    <property type="entry name" value="GidB"/>
    <property type="match status" value="1"/>
</dbReference>
<evidence type="ECO:0000313" key="7">
    <source>
        <dbReference type="EMBL" id="GAK48817.1"/>
    </source>
</evidence>
<feature type="binding site" evidence="6">
    <location>
        <position position="108"/>
    </location>
    <ligand>
        <name>S-adenosyl-L-methionine</name>
        <dbReference type="ChEBI" id="CHEBI:59789"/>
    </ligand>
</feature>
<dbReference type="EMBL" id="DF820455">
    <property type="protein sequence ID" value="GAK48817.1"/>
    <property type="molecule type" value="Genomic_DNA"/>
</dbReference>
<dbReference type="AlphaFoldDB" id="A0A0S6VUE1"/>
<evidence type="ECO:0000256" key="2">
    <source>
        <dbReference type="ARBA" id="ARBA00022552"/>
    </source>
</evidence>
<dbReference type="PIRSF" id="PIRSF003078">
    <property type="entry name" value="GidB"/>
    <property type="match status" value="1"/>
</dbReference>
<dbReference type="HAMAP" id="MF_00074">
    <property type="entry name" value="16SrRNA_methyltr_G"/>
    <property type="match status" value="1"/>
</dbReference>
<name>A0A0S6VUE1_9BACT</name>
<accession>A0A0S6VUE1</accession>
<dbReference type="InterPro" id="IPR029063">
    <property type="entry name" value="SAM-dependent_MTases_sf"/>
</dbReference>
<protein>
    <recommendedName>
        <fullName evidence="6">Ribosomal RNA small subunit methyltransferase G</fullName>
        <ecNumber evidence="6">2.1.1.-</ecNumber>
    </recommendedName>
    <alternativeName>
        <fullName evidence="6">16S rRNA 7-methylguanosine methyltransferase</fullName>
        <shortName evidence="6">16S rRNA m7G methyltransferase</shortName>
    </alternativeName>
</protein>
<comment type="caution">
    <text evidence="6">Lacks conserved residue(s) required for the propagation of feature annotation.</text>
</comment>
<dbReference type="InterPro" id="IPR003682">
    <property type="entry name" value="rRNA_ssu_MeTfrase_G"/>
</dbReference>
<evidence type="ECO:0000256" key="1">
    <source>
        <dbReference type="ARBA" id="ARBA00022490"/>
    </source>
</evidence>
<keyword evidence="3 6" id="KW-0489">Methyltransferase</keyword>
<evidence type="ECO:0000313" key="8">
    <source>
        <dbReference type="Proteomes" id="UP000030700"/>
    </source>
</evidence>
<dbReference type="CDD" id="cd02440">
    <property type="entry name" value="AdoMet_MTases"/>
    <property type="match status" value="1"/>
</dbReference>
<sequence length="182" mass="19913">MTGSADDLFVVQQHFIDSLSCATSPVFASPCRLLDIGSGAGFPGIPLKILLPELRLTAIDAVTKKVMFLRQLCRSLALQHVECLAIRLGESSAAPIPSLETFDVIVSRAVGALPHLLDLALPYLAPDGYCVFQRGQHALQEIGEHADDIRRSGCRVVDVQKIHLSFLEHPRYLVRLGFENKA</sequence>
<dbReference type="PANTHER" id="PTHR31760:SF0">
    <property type="entry name" value="S-ADENOSYL-L-METHIONINE-DEPENDENT METHYLTRANSFERASES SUPERFAMILY PROTEIN"/>
    <property type="match status" value="1"/>
</dbReference>
<proteinExistence type="inferred from homology"/>
<dbReference type="HOGENOM" id="CLU_065341_0_1_0"/>
<keyword evidence="8" id="KW-1185">Reference proteome</keyword>
<dbReference type="Gene3D" id="3.40.50.150">
    <property type="entry name" value="Vaccinia Virus protein VP39"/>
    <property type="match status" value="1"/>
</dbReference>